<accession>A0AAD7JET3</accession>
<feature type="region of interest" description="Disordered" evidence="1">
    <location>
        <begin position="35"/>
        <end position="59"/>
    </location>
</feature>
<gene>
    <name evidence="2" type="ORF">DFH07DRAFT_398528</name>
</gene>
<evidence type="ECO:0000313" key="3">
    <source>
        <dbReference type="Proteomes" id="UP001215280"/>
    </source>
</evidence>
<comment type="caution">
    <text evidence="2">The sequence shown here is derived from an EMBL/GenBank/DDBJ whole genome shotgun (WGS) entry which is preliminary data.</text>
</comment>
<proteinExistence type="predicted"/>
<dbReference type="Proteomes" id="UP001215280">
    <property type="component" value="Unassembled WGS sequence"/>
</dbReference>
<protein>
    <submittedName>
        <fullName evidence="2">Uncharacterized protein</fullName>
    </submittedName>
</protein>
<reference evidence="2" key="1">
    <citation type="submission" date="2023-03" db="EMBL/GenBank/DDBJ databases">
        <title>Massive genome expansion in bonnet fungi (Mycena s.s.) driven by repeated elements and novel gene families across ecological guilds.</title>
        <authorList>
            <consortium name="Lawrence Berkeley National Laboratory"/>
            <person name="Harder C.B."/>
            <person name="Miyauchi S."/>
            <person name="Viragh M."/>
            <person name="Kuo A."/>
            <person name="Thoen E."/>
            <person name="Andreopoulos B."/>
            <person name="Lu D."/>
            <person name="Skrede I."/>
            <person name="Drula E."/>
            <person name="Henrissat B."/>
            <person name="Morin E."/>
            <person name="Kohler A."/>
            <person name="Barry K."/>
            <person name="LaButti K."/>
            <person name="Morin E."/>
            <person name="Salamov A."/>
            <person name="Lipzen A."/>
            <person name="Mereny Z."/>
            <person name="Hegedus B."/>
            <person name="Baldrian P."/>
            <person name="Stursova M."/>
            <person name="Weitz H."/>
            <person name="Taylor A."/>
            <person name="Grigoriev I.V."/>
            <person name="Nagy L.G."/>
            <person name="Martin F."/>
            <person name="Kauserud H."/>
        </authorList>
    </citation>
    <scope>NUCLEOTIDE SEQUENCE</scope>
    <source>
        <strain evidence="2">CBHHK188m</strain>
    </source>
</reference>
<organism evidence="2 3">
    <name type="scientific">Mycena maculata</name>
    <dbReference type="NCBI Taxonomy" id="230809"/>
    <lineage>
        <taxon>Eukaryota</taxon>
        <taxon>Fungi</taxon>
        <taxon>Dikarya</taxon>
        <taxon>Basidiomycota</taxon>
        <taxon>Agaricomycotina</taxon>
        <taxon>Agaricomycetes</taxon>
        <taxon>Agaricomycetidae</taxon>
        <taxon>Agaricales</taxon>
        <taxon>Marasmiineae</taxon>
        <taxon>Mycenaceae</taxon>
        <taxon>Mycena</taxon>
    </lineage>
</organism>
<dbReference type="AlphaFoldDB" id="A0AAD7JET3"/>
<name>A0AAD7JET3_9AGAR</name>
<dbReference type="EMBL" id="JARJLG010000041">
    <property type="protein sequence ID" value="KAJ7763143.1"/>
    <property type="molecule type" value="Genomic_DNA"/>
</dbReference>
<evidence type="ECO:0000313" key="2">
    <source>
        <dbReference type="EMBL" id="KAJ7763143.1"/>
    </source>
</evidence>
<evidence type="ECO:0000256" key="1">
    <source>
        <dbReference type="SAM" id="MobiDB-lite"/>
    </source>
</evidence>
<sequence length="237" mass="25006">MLARLRNVRRHHWTHARALAPGIFRIASACPVSRGLSVGSSGSTPRSAHSSHSVDASPSGMQCVPVLGMGSRPHSDNVTFPFTWQGYQQFCARKGSARANSTARTTRRGGTQAHWAPILRTHTAGSTTTGMYEQEGRDQLPPFSYSPCHTPIRPATAARLRGRRRGRLRGWVAPPSMPLPARTAEKGVSGLSVVIPGSPLSTVGGGGDGSTHSPPPGIALPMLSSPVAPPTGRSTSR</sequence>
<feature type="compositionally biased region" description="Polar residues" evidence="1">
    <location>
        <begin position="44"/>
        <end position="59"/>
    </location>
</feature>
<feature type="region of interest" description="Disordered" evidence="1">
    <location>
        <begin position="199"/>
        <end position="237"/>
    </location>
</feature>
<keyword evidence="3" id="KW-1185">Reference proteome</keyword>